<organism evidence="2 3">
    <name type="scientific">Candidatus Falkowbacteria bacterium HGW-Falkowbacteria-2</name>
    <dbReference type="NCBI Taxonomy" id="2013769"/>
    <lineage>
        <taxon>Bacteria</taxon>
        <taxon>Candidatus Falkowiibacteriota</taxon>
    </lineage>
</organism>
<dbReference type="AlphaFoldDB" id="A0A2N2E141"/>
<keyword evidence="1" id="KW-0472">Membrane</keyword>
<keyword evidence="1" id="KW-1133">Transmembrane helix</keyword>
<sequence length="216" mass="23624">MPLTPSIGLSVLVHLIVLIISGLRRLFRSKKKNRRIAARERRSRSPALVSRFLGMMIPLTISVVIFSGAFKLVELALKNRFSSIHLAQQYIAATRAEESAADASADESPNRSLASLIGPAMTKDVGPLETGTSSFNCLPLFNHFAVEYDWSVVNYLAAKGQPHSLADRQALADQLGVSDYDGSNAKNTELFKALYLESNDENIANINACDLFIANN</sequence>
<feature type="transmembrane region" description="Helical" evidence="1">
    <location>
        <begin position="48"/>
        <end position="70"/>
    </location>
</feature>
<evidence type="ECO:0000256" key="1">
    <source>
        <dbReference type="SAM" id="Phobius"/>
    </source>
</evidence>
<protein>
    <submittedName>
        <fullName evidence="2">Uncharacterized protein</fullName>
    </submittedName>
</protein>
<proteinExistence type="predicted"/>
<dbReference type="EMBL" id="PHAH01000017">
    <property type="protein sequence ID" value="PKM88470.1"/>
    <property type="molecule type" value="Genomic_DNA"/>
</dbReference>
<dbReference type="SUPFAM" id="SSF158634">
    <property type="entry name" value="RPA2825-like"/>
    <property type="match status" value="1"/>
</dbReference>
<dbReference type="Proteomes" id="UP000233325">
    <property type="component" value="Unassembled WGS sequence"/>
</dbReference>
<name>A0A2N2E141_9BACT</name>
<gene>
    <name evidence="2" type="ORF">CVU83_01685</name>
</gene>
<comment type="caution">
    <text evidence="2">The sequence shown here is derived from an EMBL/GenBank/DDBJ whole genome shotgun (WGS) entry which is preliminary data.</text>
</comment>
<evidence type="ECO:0000313" key="3">
    <source>
        <dbReference type="Proteomes" id="UP000233325"/>
    </source>
</evidence>
<evidence type="ECO:0000313" key="2">
    <source>
        <dbReference type="EMBL" id="PKM88470.1"/>
    </source>
</evidence>
<keyword evidence="1" id="KW-0812">Transmembrane</keyword>
<accession>A0A2N2E141</accession>
<feature type="transmembrane region" description="Helical" evidence="1">
    <location>
        <begin position="6"/>
        <end position="27"/>
    </location>
</feature>
<reference evidence="2 3" key="1">
    <citation type="journal article" date="2017" name="ISME J.">
        <title>Potential for microbial H2 and metal transformations associated with novel bacteria and archaea in deep terrestrial subsurface sediments.</title>
        <authorList>
            <person name="Hernsdorf A.W."/>
            <person name="Amano Y."/>
            <person name="Miyakawa K."/>
            <person name="Ise K."/>
            <person name="Suzuki Y."/>
            <person name="Anantharaman K."/>
            <person name="Probst A."/>
            <person name="Burstein D."/>
            <person name="Thomas B.C."/>
            <person name="Banfield J.F."/>
        </authorList>
    </citation>
    <scope>NUCLEOTIDE SEQUENCE [LARGE SCALE GENOMIC DNA]</scope>
    <source>
        <strain evidence="2">HGW-Falkowbacteria-2</strain>
    </source>
</reference>